<organism evidence="3 4">
    <name type="scientific">Cohnella zeiphila</name>
    <dbReference type="NCBI Taxonomy" id="2761120"/>
    <lineage>
        <taxon>Bacteria</taxon>
        <taxon>Bacillati</taxon>
        <taxon>Bacillota</taxon>
        <taxon>Bacilli</taxon>
        <taxon>Bacillales</taxon>
        <taxon>Paenibacillaceae</taxon>
        <taxon>Cohnella</taxon>
    </lineage>
</organism>
<evidence type="ECO:0000313" key="4">
    <source>
        <dbReference type="Proteomes" id="UP000564644"/>
    </source>
</evidence>
<feature type="signal peptide" evidence="2">
    <location>
        <begin position="1"/>
        <end position="23"/>
    </location>
</feature>
<evidence type="ECO:0000256" key="1">
    <source>
        <dbReference type="ARBA" id="ARBA00022729"/>
    </source>
</evidence>
<name>A0A7X0SIW3_9BACL</name>
<keyword evidence="4" id="KW-1185">Reference proteome</keyword>
<dbReference type="PANTHER" id="PTHR43649">
    <property type="entry name" value="ARABINOSE-BINDING PROTEIN-RELATED"/>
    <property type="match status" value="1"/>
</dbReference>
<dbReference type="SUPFAM" id="SSF53850">
    <property type="entry name" value="Periplasmic binding protein-like II"/>
    <property type="match status" value="1"/>
</dbReference>
<keyword evidence="1 2" id="KW-0732">Signal</keyword>
<dbReference type="EMBL" id="JACJVO010000009">
    <property type="protein sequence ID" value="MBB6730804.1"/>
    <property type="molecule type" value="Genomic_DNA"/>
</dbReference>
<sequence length="568" mass="62356">MKGHYAAFAAVLLAAGMTLGACASNNDNGTAGTAPVSPTASASTAAASPSASSAASAAEADPLGKYDPPIELTTVRMDDGVTNFYNGDSWDSNIWYQSYTDDLGINLKNKWVAPLAGNQYQEKLNVSIASGDLPDLYQVDGSQLQQLAEDGLIADLTDIYKQYASPKLKEMLNLDEGIGMSSAAIDGKLMALPILNSYSDYAGFVWIRKDWLDKYKLSEPKTMDDVWHIAETFKAEGAGGKNTVGLPLRKDLVGDLGGVDQIFQGYHAYPGMWIPDGSGQLVYGSIQPEMKTALAKLQEEYKNGVIDREFGVKDYQKTCEVLTSGQAGIYFGGMADPLGCTQAGHDQDRALWVPLPLVSADDRPAKPGISVSPGGFYVVNSKSAHPEALVKLLNLFVDKEDGPEQNTYFQAKNTGETQPFHYAPFQAFHINENVDFYRAYISHKNGKDTSDLKQDRIDTIDKIKAYLNGDEKQWAWYAIFGDQSTQQVIDQYLNNNMYIFNGYYGPGTETMKEKNAILAKMESEMMTNIIMGTSPVDDFDKFVAQWKQLGGDRITQEVNEWAQAHQTK</sequence>
<comment type="caution">
    <text evidence="3">The sequence shown here is derived from an EMBL/GenBank/DDBJ whole genome shotgun (WGS) entry which is preliminary data.</text>
</comment>
<evidence type="ECO:0000256" key="2">
    <source>
        <dbReference type="SAM" id="SignalP"/>
    </source>
</evidence>
<proteinExistence type="predicted"/>
<evidence type="ECO:0000313" key="3">
    <source>
        <dbReference type="EMBL" id="MBB6730804.1"/>
    </source>
</evidence>
<accession>A0A7X0SIW3</accession>
<dbReference type="PANTHER" id="PTHR43649:SF33">
    <property type="entry name" value="POLYGALACTURONAN_RHAMNOGALACTURONAN-BINDING PROTEIN YTCQ"/>
    <property type="match status" value="1"/>
</dbReference>
<dbReference type="InterPro" id="IPR050490">
    <property type="entry name" value="Bact_solute-bd_prot1"/>
</dbReference>
<protein>
    <submittedName>
        <fullName evidence="3">Extracellular solute-binding protein</fullName>
    </submittedName>
</protein>
<dbReference type="Proteomes" id="UP000564644">
    <property type="component" value="Unassembled WGS sequence"/>
</dbReference>
<dbReference type="PROSITE" id="PS51257">
    <property type="entry name" value="PROKAR_LIPOPROTEIN"/>
    <property type="match status" value="1"/>
</dbReference>
<dbReference type="AlphaFoldDB" id="A0A7X0SIW3"/>
<reference evidence="3 4" key="1">
    <citation type="submission" date="2020-08" db="EMBL/GenBank/DDBJ databases">
        <title>Cohnella phylogeny.</title>
        <authorList>
            <person name="Dunlap C."/>
        </authorList>
    </citation>
    <scope>NUCLEOTIDE SEQUENCE [LARGE SCALE GENOMIC DNA]</scope>
    <source>
        <strain evidence="3 4">CBP 2801</strain>
    </source>
</reference>
<gene>
    <name evidence="3" type="ORF">H7C18_07780</name>
</gene>
<feature type="chain" id="PRO_5031273200" evidence="2">
    <location>
        <begin position="24"/>
        <end position="568"/>
    </location>
</feature>
<dbReference type="Gene3D" id="3.40.190.10">
    <property type="entry name" value="Periplasmic binding protein-like II"/>
    <property type="match status" value="2"/>
</dbReference>